<keyword evidence="5 6" id="KW-0804">Transcription</keyword>
<dbReference type="InterPro" id="IPR013324">
    <property type="entry name" value="RNA_pol_sigma_r3/r4-like"/>
</dbReference>
<dbReference type="Pfam" id="PF04542">
    <property type="entry name" value="Sigma70_r2"/>
    <property type="match status" value="1"/>
</dbReference>
<evidence type="ECO:0000256" key="7">
    <source>
        <dbReference type="SAM" id="MobiDB-lite"/>
    </source>
</evidence>
<name>A0ABV2NDQ7_9HYPH</name>
<evidence type="ECO:0000313" key="11">
    <source>
        <dbReference type="Proteomes" id="UP001549119"/>
    </source>
</evidence>
<dbReference type="InterPro" id="IPR036388">
    <property type="entry name" value="WH-like_DNA-bd_sf"/>
</dbReference>
<keyword evidence="3 6" id="KW-0731">Sigma factor</keyword>
<evidence type="ECO:0000256" key="1">
    <source>
        <dbReference type="ARBA" id="ARBA00010641"/>
    </source>
</evidence>
<dbReference type="InterPro" id="IPR013325">
    <property type="entry name" value="RNA_pol_sigma_r2"/>
</dbReference>
<keyword evidence="11" id="KW-1185">Reference proteome</keyword>
<dbReference type="CDD" id="cd06171">
    <property type="entry name" value="Sigma70_r4"/>
    <property type="match status" value="1"/>
</dbReference>
<evidence type="ECO:0000256" key="2">
    <source>
        <dbReference type="ARBA" id="ARBA00023015"/>
    </source>
</evidence>
<feature type="domain" description="RNA polymerase sigma-70 region 2" evidence="8">
    <location>
        <begin position="92"/>
        <end position="154"/>
    </location>
</feature>
<accession>A0ABV2NDQ7</accession>
<evidence type="ECO:0000313" key="10">
    <source>
        <dbReference type="EMBL" id="MET3864575.1"/>
    </source>
</evidence>
<gene>
    <name evidence="10" type="ORF">ABIC20_001884</name>
</gene>
<evidence type="ECO:0000256" key="6">
    <source>
        <dbReference type="RuleBase" id="RU000716"/>
    </source>
</evidence>
<proteinExistence type="inferred from homology"/>
<organism evidence="10 11">
    <name type="scientific">Methylobacterium radiotolerans</name>
    <dbReference type="NCBI Taxonomy" id="31998"/>
    <lineage>
        <taxon>Bacteria</taxon>
        <taxon>Pseudomonadati</taxon>
        <taxon>Pseudomonadota</taxon>
        <taxon>Alphaproteobacteria</taxon>
        <taxon>Hyphomicrobiales</taxon>
        <taxon>Methylobacteriaceae</taxon>
        <taxon>Methylobacterium</taxon>
    </lineage>
</organism>
<protein>
    <recommendedName>
        <fullName evidence="6">RNA polymerase sigma factor</fullName>
    </recommendedName>
</protein>
<dbReference type="NCBIfam" id="TIGR02937">
    <property type="entry name" value="sigma70-ECF"/>
    <property type="match status" value="1"/>
</dbReference>
<dbReference type="EMBL" id="JBEPNW010000002">
    <property type="protein sequence ID" value="MET3864575.1"/>
    <property type="molecule type" value="Genomic_DNA"/>
</dbReference>
<keyword evidence="4 6" id="KW-0238">DNA-binding</keyword>
<keyword evidence="2 6" id="KW-0805">Transcription regulation</keyword>
<evidence type="ECO:0000259" key="9">
    <source>
        <dbReference type="Pfam" id="PF08281"/>
    </source>
</evidence>
<dbReference type="RefSeq" id="WP_245364380.1">
    <property type="nucleotide sequence ID" value="NZ_JAZBNP010000001.1"/>
</dbReference>
<dbReference type="InterPro" id="IPR000838">
    <property type="entry name" value="RNA_pol_sigma70_ECF_CS"/>
</dbReference>
<dbReference type="PANTHER" id="PTHR43133">
    <property type="entry name" value="RNA POLYMERASE ECF-TYPE SIGMA FACTO"/>
    <property type="match status" value="1"/>
</dbReference>
<dbReference type="Gene3D" id="1.10.10.10">
    <property type="entry name" value="Winged helix-like DNA-binding domain superfamily/Winged helix DNA-binding domain"/>
    <property type="match status" value="1"/>
</dbReference>
<dbReference type="InterPro" id="IPR007627">
    <property type="entry name" value="RNA_pol_sigma70_r2"/>
</dbReference>
<evidence type="ECO:0000256" key="3">
    <source>
        <dbReference type="ARBA" id="ARBA00023082"/>
    </source>
</evidence>
<comment type="caution">
    <text evidence="10">The sequence shown here is derived from an EMBL/GenBank/DDBJ whole genome shotgun (WGS) entry which is preliminary data.</text>
</comment>
<evidence type="ECO:0000259" key="8">
    <source>
        <dbReference type="Pfam" id="PF04542"/>
    </source>
</evidence>
<reference evidence="10 11" key="1">
    <citation type="submission" date="2024-06" db="EMBL/GenBank/DDBJ databases">
        <title>Genomics of switchgrass bacterial isolates.</title>
        <authorList>
            <person name="Shade A."/>
        </authorList>
    </citation>
    <scope>NUCLEOTIDE SEQUENCE [LARGE SCALE GENOMIC DNA]</scope>
    <source>
        <strain evidence="10 11">PvP084</strain>
    </source>
</reference>
<evidence type="ECO:0000256" key="4">
    <source>
        <dbReference type="ARBA" id="ARBA00023125"/>
    </source>
</evidence>
<dbReference type="InterPro" id="IPR013249">
    <property type="entry name" value="RNA_pol_sigma70_r4_t2"/>
</dbReference>
<feature type="region of interest" description="Disordered" evidence="7">
    <location>
        <begin position="1"/>
        <end position="34"/>
    </location>
</feature>
<dbReference type="SUPFAM" id="SSF88659">
    <property type="entry name" value="Sigma3 and sigma4 domains of RNA polymerase sigma factors"/>
    <property type="match status" value="1"/>
</dbReference>
<evidence type="ECO:0000256" key="5">
    <source>
        <dbReference type="ARBA" id="ARBA00023163"/>
    </source>
</evidence>
<dbReference type="PANTHER" id="PTHR43133:SF25">
    <property type="entry name" value="RNA POLYMERASE SIGMA FACTOR RFAY-RELATED"/>
    <property type="match status" value="1"/>
</dbReference>
<dbReference type="Pfam" id="PF08281">
    <property type="entry name" value="Sigma70_r4_2"/>
    <property type="match status" value="1"/>
</dbReference>
<feature type="domain" description="RNA polymerase sigma factor 70 region 4 type 2" evidence="9">
    <location>
        <begin position="182"/>
        <end position="233"/>
    </location>
</feature>
<dbReference type="Gene3D" id="1.10.1740.10">
    <property type="match status" value="1"/>
</dbReference>
<dbReference type="PROSITE" id="PS01063">
    <property type="entry name" value="SIGMA70_ECF"/>
    <property type="match status" value="1"/>
</dbReference>
<dbReference type="Proteomes" id="UP001549119">
    <property type="component" value="Unassembled WGS sequence"/>
</dbReference>
<comment type="similarity">
    <text evidence="1 6">Belongs to the sigma-70 factor family. ECF subfamily.</text>
</comment>
<dbReference type="SUPFAM" id="SSF88946">
    <property type="entry name" value="Sigma2 domain of RNA polymerase sigma factors"/>
    <property type="match status" value="1"/>
</dbReference>
<feature type="compositionally biased region" description="Basic and acidic residues" evidence="7">
    <location>
        <begin position="19"/>
        <end position="28"/>
    </location>
</feature>
<dbReference type="InterPro" id="IPR039425">
    <property type="entry name" value="RNA_pol_sigma-70-like"/>
</dbReference>
<sequence>MPVAAMSPSPRTQSFTVKPADEERDPTGRSDPVISPIHAQLAERLRQHYSEVAPIEIGPRLAAVLNRLSAALDAAEVGRQVPHAFKDDLIALAPRLRRYALTLTFDGVEADDLVQFTLLKAWEHRQRFQPGTSLVAWLFTILRNGFINGRRKRRLEVPDPDGVHATALSEPAAQEHSMGLSEVRAAIDRLEPAYREALILVAVDGLPYEAAASVIGCPAGTVKSRVSRARDRLLQELGER</sequence>
<dbReference type="InterPro" id="IPR014284">
    <property type="entry name" value="RNA_pol_sigma-70_dom"/>
</dbReference>